<keyword evidence="3" id="KW-1185">Reference proteome</keyword>
<organism evidence="2 3">
    <name type="scientific">Macrosiphum euphorbiae</name>
    <name type="common">potato aphid</name>
    <dbReference type="NCBI Taxonomy" id="13131"/>
    <lineage>
        <taxon>Eukaryota</taxon>
        <taxon>Metazoa</taxon>
        <taxon>Ecdysozoa</taxon>
        <taxon>Arthropoda</taxon>
        <taxon>Hexapoda</taxon>
        <taxon>Insecta</taxon>
        <taxon>Pterygota</taxon>
        <taxon>Neoptera</taxon>
        <taxon>Paraneoptera</taxon>
        <taxon>Hemiptera</taxon>
        <taxon>Sternorrhyncha</taxon>
        <taxon>Aphidomorpha</taxon>
        <taxon>Aphidoidea</taxon>
        <taxon>Aphididae</taxon>
        <taxon>Macrosiphini</taxon>
        <taxon>Macrosiphum</taxon>
    </lineage>
</organism>
<evidence type="ECO:0000313" key="3">
    <source>
        <dbReference type="Proteomes" id="UP001160148"/>
    </source>
</evidence>
<dbReference type="AlphaFoldDB" id="A0AAV0XIM5"/>
<protein>
    <submittedName>
        <fullName evidence="2">Uncharacterized protein</fullName>
    </submittedName>
</protein>
<proteinExistence type="predicted"/>
<evidence type="ECO:0000256" key="1">
    <source>
        <dbReference type="SAM" id="Phobius"/>
    </source>
</evidence>
<sequence length="77" mass="8224">MASTLFKSYVLLIVLCIGITLIHKSQSPPTTKGNSEKTEKIVTTKNVLSCMLASTSSDVGRSVQKLGKALSIKKNGK</sequence>
<accession>A0AAV0XIM5</accession>
<feature type="transmembrane region" description="Helical" evidence="1">
    <location>
        <begin position="6"/>
        <end position="22"/>
    </location>
</feature>
<name>A0AAV0XIM5_9HEMI</name>
<dbReference type="Proteomes" id="UP001160148">
    <property type="component" value="Unassembled WGS sequence"/>
</dbReference>
<gene>
    <name evidence="2" type="ORF">MEUPH1_LOCUS22649</name>
</gene>
<dbReference type="EMBL" id="CARXXK010000005">
    <property type="protein sequence ID" value="CAI6368270.1"/>
    <property type="molecule type" value="Genomic_DNA"/>
</dbReference>
<comment type="caution">
    <text evidence="2">The sequence shown here is derived from an EMBL/GenBank/DDBJ whole genome shotgun (WGS) entry which is preliminary data.</text>
</comment>
<reference evidence="2 3" key="1">
    <citation type="submission" date="2023-01" db="EMBL/GenBank/DDBJ databases">
        <authorList>
            <person name="Whitehead M."/>
        </authorList>
    </citation>
    <scope>NUCLEOTIDE SEQUENCE [LARGE SCALE GENOMIC DNA]</scope>
</reference>
<keyword evidence="1" id="KW-1133">Transmembrane helix</keyword>
<evidence type="ECO:0000313" key="2">
    <source>
        <dbReference type="EMBL" id="CAI6368270.1"/>
    </source>
</evidence>
<keyword evidence="1" id="KW-0812">Transmembrane</keyword>
<keyword evidence="1" id="KW-0472">Membrane</keyword>